<keyword evidence="1" id="KW-0805">Transcription regulation</keyword>
<evidence type="ECO:0000259" key="4">
    <source>
        <dbReference type="PROSITE" id="PS50987"/>
    </source>
</evidence>
<proteinExistence type="predicted"/>
<dbReference type="PROSITE" id="PS50987">
    <property type="entry name" value="HTH_ARSR_2"/>
    <property type="match status" value="1"/>
</dbReference>
<dbReference type="InParanoid" id="A0A2U3N2Z3"/>
<evidence type="ECO:0000256" key="3">
    <source>
        <dbReference type="ARBA" id="ARBA00023163"/>
    </source>
</evidence>
<keyword evidence="2" id="KW-0238">DNA-binding</keyword>
<sequence length="115" mass="13233">MAVFGDNMKNTLEIDLMRESASSVVNILKSLANTDRLLILCHLAKEELNVSQIEEKTQILQPTLSQQLMMLRKSDVVTTRRDGKQIFYSIKDEKLLIILNTLYHLYCPPSFNSFN</sequence>
<feature type="domain" description="HTH arsR-type" evidence="4">
    <location>
        <begin position="16"/>
        <end position="110"/>
    </location>
</feature>
<protein>
    <submittedName>
        <fullName evidence="5">Biofilm growth-associated repressor</fullName>
    </submittedName>
</protein>
<dbReference type="InterPro" id="IPR036388">
    <property type="entry name" value="WH-like_DNA-bd_sf"/>
</dbReference>
<dbReference type="SMART" id="SM00418">
    <property type="entry name" value="HTH_ARSR"/>
    <property type="match status" value="1"/>
</dbReference>
<name>A0A2U3N2Z3_9GAMM</name>
<dbReference type="InterPro" id="IPR036390">
    <property type="entry name" value="WH_DNA-bd_sf"/>
</dbReference>
<dbReference type="PANTHER" id="PTHR43132">
    <property type="entry name" value="ARSENICAL RESISTANCE OPERON REPRESSOR ARSR-RELATED"/>
    <property type="match status" value="1"/>
</dbReference>
<accession>A0A2U3N2Z3</accession>
<dbReference type="InterPro" id="IPR051011">
    <property type="entry name" value="Metal_resp_trans_reg"/>
</dbReference>
<dbReference type="PANTHER" id="PTHR43132:SF2">
    <property type="entry name" value="ARSENICAL RESISTANCE OPERON REPRESSOR ARSR-RELATED"/>
    <property type="match status" value="1"/>
</dbReference>
<dbReference type="Proteomes" id="UP000245974">
    <property type="component" value="Unassembled WGS sequence"/>
</dbReference>
<dbReference type="AlphaFoldDB" id="A0A2U3N2Z3"/>
<evidence type="ECO:0000256" key="2">
    <source>
        <dbReference type="ARBA" id="ARBA00023125"/>
    </source>
</evidence>
<dbReference type="FunCoup" id="A0A2U3N2Z3">
    <property type="interactions" value="133"/>
</dbReference>
<dbReference type="InterPro" id="IPR011991">
    <property type="entry name" value="ArsR-like_HTH"/>
</dbReference>
<evidence type="ECO:0000313" key="6">
    <source>
        <dbReference type="Proteomes" id="UP000245974"/>
    </source>
</evidence>
<keyword evidence="6" id="KW-1185">Reference proteome</keyword>
<organism evidence="5 6">
    <name type="scientific">Acinetobacter stercoris</name>
    <dbReference type="NCBI Taxonomy" id="2126983"/>
    <lineage>
        <taxon>Bacteria</taxon>
        <taxon>Pseudomonadati</taxon>
        <taxon>Pseudomonadota</taxon>
        <taxon>Gammaproteobacteria</taxon>
        <taxon>Moraxellales</taxon>
        <taxon>Moraxellaceae</taxon>
        <taxon>Acinetobacter</taxon>
    </lineage>
</organism>
<dbReference type="InterPro" id="IPR001845">
    <property type="entry name" value="HTH_ArsR_DNA-bd_dom"/>
</dbReference>
<dbReference type="NCBIfam" id="NF033788">
    <property type="entry name" value="HTH_metalloreg"/>
    <property type="match status" value="1"/>
</dbReference>
<evidence type="ECO:0000313" key="5">
    <source>
        <dbReference type="EMBL" id="SPL72056.1"/>
    </source>
</evidence>
<dbReference type="PRINTS" id="PR00778">
    <property type="entry name" value="HTHARSR"/>
</dbReference>
<dbReference type="CDD" id="cd00090">
    <property type="entry name" value="HTH_ARSR"/>
    <property type="match status" value="1"/>
</dbReference>
<dbReference type="Pfam" id="PF01022">
    <property type="entry name" value="HTH_5"/>
    <property type="match status" value="1"/>
</dbReference>
<dbReference type="GO" id="GO:0003700">
    <property type="term" value="F:DNA-binding transcription factor activity"/>
    <property type="evidence" value="ECO:0007669"/>
    <property type="project" value="InterPro"/>
</dbReference>
<keyword evidence="3" id="KW-0804">Transcription</keyword>
<dbReference type="SUPFAM" id="SSF46785">
    <property type="entry name" value="Winged helix' DNA-binding domain"/>
    <property type="match status" value="1"/>
</dbReference>
<dbReference type="Gene3D" id="1.10.10.10">
    <property type="entry name" value="Winged helix-like DNA-binding domain superfamily/Winged helix DNA-binding domain"/>
    <property type="match status" value="1"/>
</dbReference>
<reference evidence="6" key="1">
    <citation type="submission" date="2018-03" db="EMBL/GenBank/DDBJ databases">
        <authorList>
            <person name="Blom J."/>
        </authorList>
    </citation>
    <scope>NUCLEOTIDE SEQUENCE [LARGE SCALE GENOMIC DNA]</scope>
    <source>
        <strain evidence="6">KPC-SM-21</strain>
    </source>
</reference>
<evidence type="ECO:0000256" key="1">
    <source>
        <dbReference type="ARBA" id="ARBA00023015"/>
    </source>
</evidence>
<dbReference type="GO" id="GO:0003677">
    <property type="term" value="F:DNA binding"/>
    <property type="evidence" value="ECO:0007669"/>
    <property type="project" value="UniProtKB-KW"/>
</dbReference>
<dbReference type="EMBL" id="OOGT01000210">
    <property type="protein sequence ID" value="SPL72056.1"/>
    <property type="molecule type" value="Genomic_DNA"/>
</dbReference>
<gene>
    <name evidence="5" type="primary">bigR_2</name>
    <name evidence="5" type="ORF">KPC_3234</name>
</gene>